<comment type="caution">
    <text evidence="1">The sequence shown here is derived from an EMBL/GenBank/DDBJ whole genome shotgun (WGS) entry which is preliminary data.</text>
</comment>
<name>A0A4Q0P128_9FLAO</name>
<proteinExistence type="predicted"/>
<accession>A0A4Q0P128</accession>
<dbReference type="EMBL" id="QOVI01000001">
    <property type="protein sequence ID" value="RXG18306.1"/>
    <property type="molecule type" value="Genomic_DNA"/>
</dbReference>
<dbReference type="InterPro" id="IPR024524">
    <property type="entry name" value="DUF3800"/>
</dbReference>
<dbReference type="Pfam" id="PF12686">
    <property type="entry name" value="DUF3800"/>
    <property type="match status" value="1"/>
</dbReference>
<organism evidence="1 2">
    <name type="scientific">Leeuwenhoekiella aestuarii</name>
    <dbReference type="NCBI Taxonomy" id="2249426"/>
    <lineage>
        <taxon>Bacteria</taxon>
        <taxon>Pseudomonadati</taxon>
        <taxon>Bacteroidota</taxon>
        <taxon>Flavobacteriia</taxon>
        <taxon>Flavobacteriales</taxon>
        <taxon>Flavobacteriaceae</taxon>
        <taxon>Leeuwenhoekiella</taxon>
    </lineage>
</organism>
<gene>
    <name evidence="1" type="ORF">DSM04_101499</name>
</gene>
<sequence>MIDFEISEVRKFTKMMAPTADFDSTFTFYYDETNNIKKFYVRENDFNYTFTANFILGGLAHEGNAPDVQSLIDSFKLQKTATEVKFKHIAKGTFLDCLKSNKLTLFFDFTLNSNLFVHYSSLNILYWAIVDIVDSAVANSEAAMKAGPQFINQLKNDLYKLSRLEIDSVIALFFNFEYPNIKKEKVIPFIEALTSLFEPYLETQEFHFGLESLRQILKKAKKKGSLPFVMDEEDYILLKDLSQFYLRPIYLFKNSTHIFDNEDSISETLQEFKILDGEQEINNYSFVDSKTSQLIQLSDVFVGIMGKLSNYLNTHSREEIETDFNSLTETQMQNVDLLIDLIDKSHNKNVAFLHSTDSNEAMSKMNKIRKKRNKNRT</sequence>
<dbReference type="OrthoDB" id="7541663at2"/>
<evidence type="ECO:0000313" key="2">
    <source>
        <dbReference type="Proteomes" id="UP000289821"/>
    </source>
</evidence>
<evidence type="ECO:0000313" key="1">
    <source>
        <dbReference type="EMBL" id="RXG18306.1"/>
    </source>
</evidence>
<reference evidence="1 2" key="1">
    <citation type="submission" date="2018-07" db="EMBL/GenBank/DDBJ databases">
        <title>Leeuwenhoekiella genomics.</title>
        <authorList>
            <person name="Tahon G."/>
            <person name="Willems A."/>
        </authorList>
    </citation>
    <scope>NUCLEOTIDE SEQUENCE [LARGE SCALE GENOMIC DNA]</scope>
    <source>
        <strain evidence="1 2">R-50232</strain>
    </source>
</reference>
<evidence type="ECO:0008006" key="3">
    <source>
        <dbReference type="Google" id="ProtNLM"/>
    </source>
</evidence>
<dbReference type="AlphaFoldDB" id="A0A4Q0P128"/>
<dbReference type="RefSeq" id="WP_128759865.1">
    <property type="nucleotide sequence ID" value="NZ_QOVI01000001.1"/>
</dbReference>
<keyword evidence="2" id="KW-1185">Reference proteome</keyword>
<protein>
    <recommendedName>
        <fullName evidence="3">DUF3800 domain-containing protein</fullName>
    </recommendedName>
</protein>
<dbReference type="Proteomes" id="UP000289821">
    <property type="component" value="Unassembled WGS sequence"/>
</dbReference>